<organism evidence="1 3">
    <name type="scientific">Citricoccus parietis</name>
    <dbReference type="NCBI Taxonomy" id="592307"/>
    <lineage>
        <taxon>Bacteria</taxon>
        <taxon>Bacillati</taxon>
        <taxon>Actinomycetota</taxon>
        <taxon>Actinomycetes</taxon>
        <taxon>Micrococcales</taxon>
        <taxon>Micrococcaceae</taxon>
        <taxon>Citricoccus</taxon>
    </lineage>
</organism>
<dbReference type="EMBL" id="JBHMFI010000023">
    <property type="protein sequence ID" value="MFB9075247.1"/>
    <property type="molecule type" value="Genomic_DNA"/>
</dbReference>
<dbReference type="Proteomes" id="UP001589575">
    <property type="component" value="Unassembled WGS sequence"/>
</dbReference>
<keyword evidence="3" id="KW-1185">Reference proteome</keyword>
<evidence type="ECO:0008006" key="4">
    <source>
        <dbReference type="Google" id="ProtNLM"/>
    </source>
</evidence>
<sequence>MAAAAALPVAPNPAEATAAVFAMTSDRSVVAPIPAQNTAPTAPTTRSFGSWRMFRAASLNRPVPLRSFRSSRRLG</sequence>
<accession>A0ABV5G8J0</accession>
<reference evidence="1 3" key="1">
    <citation type="submission" date="2024-09" db="EMBL/GenBank/DDBJ databases">
        <authorList>
            <person name="Sun Q."/>
            <person name="Mori K."/>
        </authorList>
    </citation>
    <scope>NUCLEOTIDE SEQUENCE [LARGE SCALE GENOMIC DNA]</scope>
    <source>
        <strain evidence="1 3">CCM 7609</strain>
    </source>
</reference>
<evidence type="ECO:0000313" key="2">
    <source>
        <dbReference type="EMBL" id="MFB9075707.1"/>
    </source>
</evidence>
<dbReference type="EMBL" id="JBHMFI010000023">
    <property type="protein sequence ID" value="MFB9075707.1"/>
    <property type="molecule type" value="Genomic_DNA"/>
</dbReference>
<evidence type="ECO:0000313" key="3">
    <source>
        <dbReference type="Proteomes" id="UP001589575"/>
    </source>
</evidence>
<comment type="caution">
    <text evidence="1">The sequence shown here is derived from an EMBL/GenBank/DDBJ whole genome shotgun (WGS) entry which is preliminary data.</text>
</comment>
<evidence type="ECO:0000313" key="1">
    <source>
        <dbReference type="EMBL" id="MFB9075247.1"/>
    </source>
</evidence>
<name>A0ABV5G8J0_9MICC</name>
<protein>
    <recommendedName>
        <fullName evidence="4">Secreted protein</fullName>
    </recommendedName>
</protein>
<gene>
    <name evidence="1" type="ORF">ACFFX0_30375</name>
    <name evidence="2" type="ORF">ACFFX0_32900</name>
</gene>
<proteinExistence type="predicted"/>